<dbReference type="Proteomes" id="UP000011750">
    <property type="component" value="Chromosome A07"/>
</dbReference>
<keyword evidence="4" id="KW-0808">Transferase</keyword>
<dbReference type="AlphaFoldDB" id="M4CHV7"/>
<evidence type="ECO:0000256" key="6">
    <source>
        <dbReference type="ARBA" id="ARBA00023034"/>
    </source>
</evidence>
<dbReference type="HOGENOM" id="CLU_366150_0_0_1"/>
<evidence type="ECO:0000256" key="5">
    <source>
        <dbReference type="ARBA" id="ARBA00022968"/>
    </source>
</evidence>
<dbReference type="Gramene" id="Bra003790.1">
    <property type="protein sequence ID" value="Bra003790.1-P"/>
    <property type="gene ID" value="Bra003790"/>
</dbReference>
<dbReference type="eggNOG" id="KOG1021">
    <property type="taxonomic scope" value="Eukaryota"/>
</dbReference>
<evidence type="ECO:0000256" key="3">
    <source>
        <dbReference type="ARBA" id="ARBA00022676"/>
    </source>
</evidence>
<name>M4CHV7_BRACM</name>
<evidence type="ECO:0000256" key="1">
    <source>
        <dbReference type="ARBA" id="ARBA00004323"/>
    </source>
</evidence>
<feature type="domain" description="Exostosin GT47" evidence="7">
    <location>
        <begin position="375"/>
        <end position="689"/>
    </location>
</feature>
<accession>M4CHV7</accession>
<keyword evidence="5" id="KW-0735">Signal-anchor</keyword>
<dbReference type="GO" id="GO:0000139">
    <property type="term" value="C:Golgi membrane"/>
    <property type="evidence" value="ECO:0007669"/>
    <property type="project" value="UniProtKB-SubCell"/>
</dbReference>
<proteinExistence type="inferred from homology"/>
<dbReference type="PANTHER" id="PTHR11062">
    <property type="entry name" value="EXOSTOSIN HEPARAN SULFATE GLYCOSYLTRANSFERASE -RELATED"/>
    <property type="match status" value="1"/>
</dbReference>
<protein>
    <recommendedName>
        <fullName evidence="7">Exostosin GT47 domain-containing protein</fullName>
    </recommendedName>
</protein>
<reference evidence="8 9" key="2">
    <citation type="journal article" date="2018" name="Hortic Res">
        <title>Improved Brassica rapa reference genome by single-molecule sequencing and chromosome conformation capture technologies.</title>
        <authorList>
            <person name="Zhang L."/>
            <person name="Cai X."/>
            <person name="Wu J."/>
            <person name="Liu M."/>
            <person name="Grob S."/>
            <person name="Cheng F."/>
            <person name="Liang J."/>
            <person name="Cai C."/>
            <person name="Liu Z."/>
            <person name="Liu B."/>
            <person name="Wang F."/>
            <person name="Li S."/>
            <person name="Liu F."/>
            <person name="Li X."/>
            <person name="Cheng L."/>
            <person name="Yang W."/>
            <person name="Li M.H."/>
            <person name="Grossniklaus U."/>
            <person name="Zheng H."/>
            <person name="Wang X."/>
        </authorList>
    </citation>
    <scope>NUCLEOTIDE SEQUENCE [LARGE SCALE GENOMIC DNA]</scope>
    <source>
        <strain evidence="8 9">cv. Chiifu-401-42</strain>
    </source>
</reference>
<evidence type="ECO:0000313" key="8">
    <source>
        <dbReference type="EnsemblPlants" id="Bra003790.1-P"/>
    </source>
</evidence>
<keyword evidence="6" id="KW-0333">Golgi apparatus</keyword>
<organism evidence="8 9">
    <name type="scientific">Brassica campestris</name>
    <name type="common">Field mustard</name>
    <dbReference type="NCBI Taxonomy" id="3711"/>
    <lineage>
        <taxon>Eukaryota</taxon>
        <taxon>Viridiplantae</taxon>
        <taxon>Streptophyta</taxon>
        <taxon>Embryophyta</taxon>
        <taxon>Tracheophyta</taxon>
        <taxon>Spermatophyta</taxon>
        <taxon>Magnoliopsida</taxon>
        <taxon>eudicotyledons</taxon>
        <taxon>Gunneridae</taxon>
        <taxon>Pentapetalae</taxon>
        <taxon>rosids</taxon>
        <taxon>malvids</taxon>
        <taxon>Brassicales</taxon>
        <taxon>Brassicaceae</taxon>
        <taxon>Brassiceae</taxon>
        <taxon>Brassica</taxon>
    </lineage>
</organism>
<sequence>MVVIIDLISIRSVLESWGENPERPRRIEDLIFSTLESDYPANLVDFVDVFPASLHGFVGAISEHLLRDVYPSLIIHGETQSFLKAPWPGDHDITFIVHILLSKSAMASNVQRRGCVLVESMVAERNQCVLPMPLSTGMCDIYGDLVGVYNFPEMVTQGYGVIIHGNFSIQFVIQLFGYWSREKTSWLHRVSVLMNGWDKQRMSIYRIHKWRSMESTLLQRTRLRTNWYRVDVSKHVLDTMDFYCMIWKKNKMPKWHIHHIRVRRILEKENNRSHILLASSDKKSNSCIKVSVHLQWRETSNAALLHQVRKMSEKSMISSKLLFYTITVSTLLFIVSSLFFLQRNDSSFTSSLVRKLILPSTDLKNERTDAKPVSCGVLKVFMYDLPSEFHFGLLNWHKKGSETWPSVKNVSTVPSYPGGLNRQHSVEYWLTLDLLASETPEVKRPCSAMRVKSSKEADVVFVPFFSSLSYNRKSKLSGNETSSVDRLLQERLVEFLKSRDEWKRFGGKDHLIVAHHPNSLLYARNSLGSAMFVLSDFGRYPSSIANLEKDVIAPYVHVVKTVSNNESAPFEKRPVLAYFQGAIYRKDGGTIRQELYNLLKDEKDVHFAFGTVRGNGTKQTGKGMASSKFCLNIAGDTPSSNRLFDSIVSHCVPVIISDQIELPFEDTLDYSGFSVFVHSSEAVKKGFLVSLLRGVTEDQWRKKWERLKEVARCFEYRFPSQPGDSVDMIWSAVSHKLASLQFHVHRKNRYRRSEGFERSLST</sequence>
<dbReference type="STRING" id="51351.M4CHV7"/>
<dbReference type="EnsemblPlants" id="Bra003790.1">
    <property type="protein sequence ID" value="Bra003790.1-P"/>
    <property type="gene ID" value="Bra003790"/>
</dbReference>
<dbReference type="Pfam" id="PF03016">
    <property type="entry name" value="Exostosin_GT47"/>
    <property type="match status" value="1"/>
</dbReference>
<evidence type="ECO:0000256" key="4">
    <source>
        <dbReference type="ARBA" id="ARBA00022679"/>
    </source>
</evidence>
<keyword evidence="3" id="KW-0328">Glycosyltransferase</keyword>
<reference evidence="8" key="3">
    <citation type="submission" date="2023-03" db="UniProtKB">
        <authorList>
            <consortium name="EnsemblPlants"/>
        </authorList>
    </citation>
    <scope>IDENTIFICATION</scope>
    <source>
        <strain evidence="8">cv. Chiifu-401-42</strain>
    </source>
</reference>
<dbReference type="GO" id="GO:0016757">
    <property type="term" value="F:glycosyltransferase activity"/>
    <property type="evidence" value="ECO:0007669"/>
    <property type="project" value="UniProtKB-KW"/>
</dbReference>
<dbReference type="FunCoup" id="M4CHV7">
    <property type="interactions" value="358"/>
</dbReference>
<keyword evidence="5" id="KW-0812">Transmembrane</keyword>
<evidence type="ECO:0000256" key="2">
    <source>
        <dbReference type="ARBA" id="ARBA00010271"/>
    </source>
</evidence>
<dbReference type="InParanoid" id="M4CHV7"/>
<dbReference type="PANTHER" id="PTHR11062:SF249">
    <property type="entry name" value="OS08G0438600 PROTEIN"/>
    <property type="match status" value="1"/>
</dbReference>
<evidence type="ECO:0000259" key="7">
    <source>
        <dbReference type="Pfam" id="PF03016"/>
    </source>
</evidence>
<comment type="similarity">
    <text evidence="2">Belongs to the glycosyltransferase 47 family.</text>
</comment>
<dbReference type="InterPro" id="IPR004263">
    <property type="entry name" value="Exostosin"/>
</dbReference>
<dbReference type="InterPro" id="IPR040911">
    <property type="entry name" value="Exostosin_GT47"/>
</dbReference>
<comment type="subcellular location">
    <subcellularLocation>
        <location evidence="1">Golgi apparatus membrane</location>
        <topology evidence="1">Single-pass type II membrane protein</topology>
    </subcellularLocation>
</comment>
<reference evidence="8 9" key="1">
    <citation type="journal article" date="2011" name="Nat. Genet.">
        <title>The genome of the mesopolyploid crop species Brassica rapa.</title>
        <authorList>
            <consortium name="Brassica rapa Genome Sequencing Project Consortium"/>
            <person name="Wang X."/>
            <person name="Wang H."/>
            <person name="Wang J."/>
            <person name="Sun R."/>
            <person name="Wu J."/>
            <person name="Liu S."/>
            <person name="Bai Y."/>
            <person name="Mun J.H."/>
            <person name="Bancroft I."/>
            <person name="Cheng F."/>
            <person name="Huang S."/>
            <person name="Li X."/>
            <person name="Hua W."/>
            <person name="Wang J."/>
            <person name="Wang X."/>
            <person name="Freeling M."/>
            <person name="Pires J.C."/>
            <person name="Paterson A.H."/>
            <person name="Chalhoub B."/>
            <person name="Wang B."/>
            <person name="Hayward A."/>
            <person name="Sharpe A.G."/>
            <person name="Park B.S."/>
            <person name="Weisshaar B."/>
            <person name="Liu B."/>
            <person name="Li B."/>
            <person name="Liu B."/>
            <person name="Tong C."/>
            <person name="Song C."/>
            <person name="Duran C."/>
            <person name="Peng C."/>
            <person name="Geng C."/>
            <person name="Koh C."/>
            <person name="Lin C."/>
            <person name="Edwards D."/>
            <person name="Mu D."/>
            <person name="Shen D."/>
            <person name="Soumpourou E."/>
            <person name="Li F."/>
            <person name="Fraser F."/>
            <person name="Conant G."/>
            <person name="Lassalle G."/>
            <person name="King G.J."/>
            <person name="Bonnema G."/>
            <person name="Tang H."/>
            <person name="Wang H."/>
            <person name="Belcram H."/>
            <person name="Zhou H."/>
            <person name="Hirakawa H."/>
            <person name="Abe H."/>
            <person name="Guo H."/>
            <person name="Wang H."/>
            <person name="Jin H."/>
            <person name="Parkin I.A."/>
            <person name="Batley J."/>
            <person name="Kim J.S."/>
            <person name="Just J."/>
            <person name="Li J."/>
            <person name="Xu J."/>
            <person name="Deng J."/>
            <person name="Kim J.A."/>
            <person name="Li J."/>
            <person name="Yu J."/>
            <person name="Meng J."/>
            <person name="Wang J."/>
            <person name="Min J."/>
            <person name="Poulain J."/>
            <person name="Wang J."/>
            <person name="Hatakeyama K."/>
            <person name="Wu K."/>
            <person name="Wang L."/>
            <person name="Fang L."/>
            <person name="Trick M."/>
            <person name="Links M.G."/>
            <person name="Zhao M."/>
            <person name="Jin M."/>
            <person name="Ramchiary N."/>
            <person name="Drou N."/>
            <person name="Berkman P.J."/>
            <person name="Cai Q."/>
            <person name="Huang Q."/>
            <person name="Li R."/>
            <person name="Tabata S."/>
            <person name="Cheng S."/>
            <person name="Zhang S."/>
            <person name="Zhang S."/>
            <person name="Huang S."/>
            <person name="Sato S."/>
            <person name="Sun S."/>
            <person name="Kwon S.J."/>
            <person name="Choi S.R."/>
            <person name="Lee T.H."/>
            <person name="Fan W."/>
            <person name="Zhao X."/>
            <person name="Tan X."/>
            <person name="Xu X."/>
            <person name="Wang Y."/>
            <person name="Qiu Y."/>
            <person name="Yin Y."/>
            <person name="Li Y."/>
            <person name="Du Y."/>
            <person name="Liao Y."/>
            <person name="Lim Y."/>
            <person name="Narusaka Y."/>
            <person name="Wang Y."/>
            <person name="Wang Z."/>
            <person name="Li Z."/>
            <person name="Wang Z."/>
            <person name="Xiong Z."/>
            <person name="Zhang Z."/>
        </authorList>
    </citation>
    <scope>NUCLEOTIDE SEQUENCE [LARGE SCALE GENOMIC DNA]</scope>
    <source>
        <strain evidence="8 9">cv. Chiifu-401-42</strain>
    </source>
</reference>
<keyword evidence="9" id="KW-1185">Reference proteome</keyword>
<evidence type="ECO:0000313" key="9">
    <source>
        <dbReference type="Proteomes" id="UP000011750"/>
    </source>
</evidence>